<dbReference type="InterPro" id="IPR006456">
    <property type="entry name" value="ZF_HD_homeobox_Cys/His_dimer"/>
</dbReference>
<dbReference type="PANTHER" id="PTHR31948:SF128">
    <property type="entry name" value="ZINC-FINGER HOMEODOMAIN PROTEIN 8"/>
    <property type="match status" value="1"/>
</dbReference>
<feature type="compositionally biased region" description="Basic and acidic residues" evidence="10">
    <location>
        <begin position="178"/>
        <end position="194"/>
    </location>
</feature>
<keyword evidence="8" id="KW-0804">Transcription</keyword>
<gene>
    <name evidence="12" type="ORF">Din_046045</name>
</gene>
<evidence type="ECO:0000256" key="8">
    <source>
        <dbReference type="ARBA" id="ARBA00023163"/>
    </source>
</evidence>
<evidence type="ECO:0000256" key="1">
    <source>
        <dbReference type="ARBA" id="ARBA00004123"/>
    </source>
</evidence>
<keyword evidence="5" id="KW-0805">Transcription regulation</keyword>
<dbReference type="AlphaFoldDB" id="A0A5B7C7E4"/>
<feature type="domain" description="ZF-HD dimerization-type" evidence="11">
    <location>
        <begin position="58"/>
        <end position="105"/>
    </location>
</feature>
<dbReference type="FunFam" id="1.10.10.60:FF:000257">
    <property type="entry name" value="Zinc-finger homeodomain protein 2"/>
    <property type="match status" value="1"/>
</dbReference>
<dbReference type="PANTHER" id="PTHR31948">
    <property type="entry name" value="ZINC-FINGER HOMEODOMAIN PROTEIN 2"/>
    <property type="match status" value="1"/>
</dbReference>
<dbReference type="PROSITE" id="PS51523">
    <property type="entry name" value="ZF_HD_DIMER"/>
    <property type="match status" value="1"/>
</dbReference>
<keyword evidence="4" id="KW-0862">Zinc</keyword>
<dbReference type="NCBIfam" id="TIGR01566">
    <property type="entry name" value="ZF_HD_prot_N"/>
    <property type="match status" value="1"/>
</dbReference>
<evidence type="ECO:0000256" key="5">
    <source>
        <dbReference type="ARBA" id="ARBA00023015"/>
    </source>
</evidence>
<evidence type="ECO:0000259" key="11">
    <source>
        <dbReference type="PROSITE" id="PS51523"/>
    </source>
</evidence>
<dbReference type="Gene3D" id="1.10.10.60">
    <property type="entry name" value="Homeodomain-like"/>
    <property type="match status" value="1"/>
</dbReference>
<dbReference type="InterPro" id="IPR006455">
    <property type="entry name" value="Homeodomain_ZF_HD"/>
</dbReference>
<evidence type="ECO:0000256" key="3">
    <source>
        <dbReference type="ARBA" id="ARBA00022771"/>
    </source>
</evidence>
<dbReference type="GO" id="GO:0050793">
    <property type="term" value="P:regulation of developmental process"/>
    <property type="evidence" value="ECO:0007669"/>
    <property type="project" value="TreeGrafter"/>
</dbReference>
<dbReference type="NCBIfam" id="TIGR01565">
    <property type="entry name" value="homeo_ZF_HD"/>
    <property type="match status" value="1"/>
</dbReference>
<sequence length="292" mass="32447">MSSGGMKGMDLSVVPYGRNIKPEGENDGVAETEPVEKSREPPVEPVVMNPKPTNKVKYRDCMRNHAASIGGHANDGCGEFMPSATASETLTCAACGCHRNFHRKEVQGAGFAEHHHPHQHHLLHSPPMLLYNSGPTKKIGGFTTVVPSLTLPQPSPHLHHRNGGVLFGDVDPREHYSDVDRSYDRRSETPERGDVQMGPTTMARNKRFRTKFSQEQKERMLEFAEKLGWRIQKQDDVALNQFCSELGIKRSVLKVWMHNNKNAHRRKESAPTSPPAHPPPPPPPAPPQPIGV</sequence>
<dbReference type="SUPFAM" id="SSF46689">
    <property type="entry name" value="Homeodomain-like"/>
    <property type="match status" value="1"/>
</dbReference>
<keyword evidence="9" id="KW-0539">Nucleus</keyword>
<dbReference type="EMBL" id="GHES01046045">
    <property type="protein sequence ID" value="MPA76604.1"/>
    <property type="molecule type" value="Transcribed_RNA"/>
</dbReference>
<dbReference type="GO" id="GO:0005634">
    <property type="term" value="C:nucleus"/>
    <property type="evidence" value="ECO:0007669"/>
    <property type="project" value="UniProtKB-SubCell"/>
</dbReference>
<evidence type="ECO:0000256" key="10">
    <source>
        <dbReference type="SAM" id="MobiDB-lite"/>
    </source>
</evidence>
<organism evidence="12">
    <name type="scientific">Davidia involucrata</name>
    <name type="common">Dove tree</name>
    <dbReference type="NCBI Taxonomy" id="16924"/>
    <lineage>
        <taxon>Eukaryota</taxon>
        <taxon>Viridiplantae</taxon>
        <taxon>Streptophyta</taxon>
        <taxon>Embryophyta</taxon>
        <taxon>Tracheophyta</taxon>
        <taxon>Spermatophyta</taxon>
        <taxon>Magnoliopsida</taxon>
        <taxon>eudicotyledons</taxon>
        <taxon>Gunneridae</taxon>
        <taxon>Pentapetalae</taxon>
        <taxon>asterids</taxon>
        <taxon>Cornales</taxon>
        <taxon>Nyssaceae</taxon>
        <taxon>Davidia</taxon>
    </lineage>
</organism>
<name>A0A5B7C7E4_DAVIN</name>
<dbReference type="GO" id="GO:0003700">
    <property type="term" value="F:DNA-binding transcription factor activity"/>
    <property type="evidence" value="ECO:0007669"/>
    <property type="project" value="TreeGrafter"/>
</dbReference>
<keyword evidence="2" id="KW-0479">Metal-binding</keyword>
<evidence type="ECO:0000256" key="2">
    <source>
        <dbReference type="ARBA" id="ARBA00022723"/>
    </source>
</evidence>
<comment type="subcellular location">
    <subcellularLocation>
        <location evidence="1">Nucleus</location>
    </subcellularLocation>
</comment>
<feature type="compositionally biased region" description="Pro residues" evidence="10">
    <location>
        <begin position="272"/>
        <end position="292"/>
    </location>
</feature>
<keyword evidence="7 12" id="KW-0371">Homeobox</keyword>
<feature type="region of interest" description="Disordered" evidence="10">
    <location>
        <begin position="259"/>
        <end position="292"/>
    </location>
</feature>
<evidence type="ECO:0000256" key="7">
    <source>
        <dbReference type="ARBA" id="ARBA00023155"/>
    </source>
</evidence>
<keyword evidence="6 12" id="KW-0238">DNA-binding</keyword>
<dbReference type="GO" id="GO:0008270">
    <property type="term" value="F:zinc ion binding"/>
    <property type="evidence" value="ECO:0007669"/>
    <property type="project" value="UniProtKB-KW"/>
</dbReference>
<dbReference type="GO" id="GO:0000976">
    <property type="term" value="F:transcription cis-regulatory region binding"/>
    <property type="evidence" value="ECO:0007669"/>
    <property type="project" value="TreeGrafter"/>
</dbReference>
<proteinExistence type="predicted"/>
<evidence type="ECO:0000256" key="4">
    <source>
        <dbReference type="ARBA" id="ARBA00022833"/>
    </source>
</evidence>
<dbReference type="InterPro" id="IPR009057">
    <property type="entry name" value="Homeodomain-like_sf"/>
</dbReference>
<feature type="region of interest" description="Disordered" evidence="10">
    <location>
        <begin position="178"/>
        <end position="198"/>
    </location>
</feature>
<protein>
    <submittedName>
        <fullName evidence="12">Putative zinc-finger homeodomain protein 2-like</fullName>
    </submittedName>
</protein>
<keyword evidence="3 12" id="KW-0863">Zinc-finger</keyword>
<evidence type="ECO:0000256" key="6">
    <source>
        <dbReference type="ARBA" id="ARBA00023125"/>
    </source>
</evidence>
<evidence type="ECO:0000313" key="12">
    <source>
        <dbReference type="EMBL" id="MPA76604.1"/>
    </source>
</evidence>
<dbReference type="Pfam" id="PF04770">
    <property type="entry name" value="ZF-HD_dimer"/>
    <property type="match status" value="1"/>
</dbReference>
<accession>A0A5B7C7E4</accession>
<feature type="region of interest" description="Disordered" evidence="10">
    <location>
        <begin position="1"/>
        <end position="51"/>
    </location>
</feature>
<reference evidence="12" key="1">
    <citation type="submission" date="2019-08" db="EMBL/GenBank/DDBJ databases">
        <title>Reference gene set and small RNA set construction with multiple tissues from Davidia involucrata Baill.</title>
        <authorList>
            <person name="Yang H."/>
            <person name="Zhou C."/>
            <person name="Li G."/>
            <person name="Wang J."/>
            <person name="Gao P."/>
            <person name="Wang M."/>
            <person name="Wang R."/>
            <person name="Zhao Y."/>
        </authorList>
    </citation>
    <scope>NUCLEOTIDE SEQUENCE</scope>
    <source>
        <tissue evidence="12">Mixed with DoveR01_LX</tissue>
    </source>
</reference>
<evidence type="ECO:0000256" key="9">
    <source>
        <dbReference type="ARBA" id="ARBA00023242"/>
    </source>
</evidence>